<dbReference type="GO" id="GO:0005262">
    <property type="term" value="F:calcium channel activity"/>
    <property type="evidence" value="ECO:0007669"/>
    <property type="project" value="TreeGrafter"/>
</dbReference>
<keyword evidence="2" id="KW-0813">Transport</keyword>
<evidence type="ECO:0000256" key="2">
    <source>
        <dbReference type="ARBA" id="ARBA00022448"/>
    </source>
</evidence>
<evidence type="ECO:0000313" key="16">
    <source>
        <dbReference type="Proteomes" id="UP000052978"/>
    </source>
</evidence>
<feature type="domain" description="TRPM tetramerisation" evidence="12">
    <location>
        <begin position="1345"/>
        <end position="1400"/>
    </location>
</feature>
<reference evidence="15 16" key="1">
    <citation type="journal article" date="2013" name="Nat. Commun.">
        <title>Genome analysis reveals insights into physiology and longevity of the Brandt's bat Myotis brandtii.</title>
        <authorList>
            <person name="Seim I."/>
            <person name="Fang X."/>
            <person name="Xiong Z."/>
            <person name="Lobanov A.V."/>
            <person name="Huang Z."/>
            <person name="Ma S."/>
            <person name="Feng Y."/>
            <person name="Turanov A.A."/>
            <person name="Zhu Y."/>
            <person name="Lenz T.L."/>
            <person name="Gerashchenko M.V."/>
            <person name="Fan D."/>
            <person name="Hee Yim S."/>
            <person name="Yao X."/>
            <person name="Jordan D."/>
            <person name="Xiong Y."/>
            <person name="Ma Y."/>
            <person name="Lyapunov A.N."/>
            <person name="Chen G."/>
            <person name="Kulakova O.I."/>
            <person name="Sun Y."/>
            <person name="Lee S.G."/>
            <person name="Bronson R.T."/>
            <person name="Moskalev A.A."/>
            <person name="Sunyaev S.R."/>
            <person name="Zhang G."/>
            <person name="Krogh A."/>
            <person name="Wang J."/>
            <person name="Gladyshev V.N."/>
        </authorList>
    </citation>
    <scope>NUCLEOTIDE SEQUENCE [LARGE SCALE GENOMIC DNA]</scope>
</reference>
<feature type="domain" description="Ion transport" evidence="11">
    <location>
        <begin position="1058"/>
        <end position="1250"/>
    </location>
</feature>
<dbReference type="InterPro" id="IPR032415">
    <property type="entry name" value="TRPM_tetra"/>
</dbReference>
<feature type="compositionally biased region" description="Basic and acidic residues" evidence="9">
    <location>
        <begin position="886"/>
        <end position="895"/>
    </location>
</feature>
<feature type="region of interest" description="Disordered" evidence="9">
    <location>
        <begin position="752"/>
        <end position="775"/>
    </location>
</feature>
<feature type="compositionally biased region" description="Basic residues" evidence="9">
    <location>
        <begin position="614"/>
        <end position="625"/>
    </location>
</feature>
<dbReference type="Pfam" id="PF16519">
    <property type="entry name" value="TRPM_tetra"/>
    <property type="match status" value="1"/>
</dbReference>
<feature type="transmembrane region" description="Helical" evidence="10">
    <location>
        <begin position="1216"/>
        <end position="1241"/>
    </location>
</feature>
<feature type="region of interest" description="Disordered" evidence="9">
    <location>
        <begin position="591"/>
        <end position="635"/>
    </location>
</feature>
<feature type="compositionally biased region" description="Basic and acidic residues" evidence="9">
    <location>
        <begin position="121"/>
        <end position="139"/>
    </location>
</feature>
<evidence type="ECO:0000256" key="4">
    <source>
        <dbReference type="ARBA" id="ARBA00022989"/>
    </source>
</evidence>
<dbReference type="PANTHER" id="PTHR13800">
    <property type="entry name" value="TRANSIENT RECEPTOR POTENTIAL CATION CHANNEL, SUBFAMILY M, MEMBER 6"/>
    <property type="match status" value="1"/>
</dbReference>
<dbReference type="Pfam" id="PF00520">
    <property type="entry name" value="Ion_trans"/>
    <property type="match status" value="1"/>
</dbReference>
<proteinExistence type="predicted"/>
<feature type="compositionally biased region" description="Polar residues" evidence="9">
    <location>
        <begin position="1462"/>
        <end position="1473"/>
    </location>
</feature>
<feature type="compositionally biased region" description="Basic and acidic residues" evidence="9">
    <location>
        <begin position="1714"/>
        <end position="1724"/>
    </location>
</feature>
<feature type="compositionally biased region" description="Basic and acidic residues" evidence="9">
    <location>
        <begin position="1538"/>
        <end position="1548"/>
    </location>
</feature>
<evidence type="ECO:0000259" key="12">
    <source>
        <dbReference type="Pfam" id="PF16519"/>
    </source>
</evidence>
<evidence type="ECO:0000256" key="3">
    <source>
        <dbReference type="ARBA" id="ARBA00022692"/>
    </source>
</evidence>
<evidence type="ECO:0000259" key="14">
    <source>
        <dbReference type="Pfam" id="PF25508"/>
    </source>
</evidence>
<dbReference type="InterPro" id="IPR057366">
    <property type="entry name" value="TRPM-like"/>
</dbReference>
<feature type="transmembrane region" description="Helical" evidence="10">
    <location>
        <begin position="1064"/>
        <end position="1082"/>
    </location>
</feature>
<evidence type="ECO:0000256" key="7">
    <source>
        <dbReference type="ARBA" id="ARBA00023303"/>
    </source>
</evidence>
<keyword evidence="5" id="KW-0406">Ion transport</keyword>
<feature type="transmembrane region" description="Helical" evidence="10">
    <location>
        <begin position="931"/>
        <end position="950"/>
    </location>
</feature>
<dbReference type="eggNOG" id="KOG3614">
    <property type="taxonomic scope" value="Eukaryota"/>
</dbReference>
<dbReference type="GO" id="GO:0051262">
    <property type="term" value="P:protein tetramerization"/>
    <property type="evidence" value="ECO:0007669"/>
    <property type="project" value="InterPro"/>
</dbReference>
<dbReference type="Gene3D" id="1.20.5.1010">
    <property type="entry name" value="TRPM, tetramerisation domain"/>
    <property type="match status" value="1"/>
</dbReference>
<keyword evidence="16" id="KW-1185">Reference proteome</keyword>
<evidence type="ECO:0000259" key="13">
    <source>
        <dbReference type="Pfam" id="PF18139"/>
    </source>
</evidence>
<evidence type="ECO:0000256" key="5">
    <source>
        <dbReference type="ARBA" id="ARBA00023065"/>
    </source>
</evidence>
<evidence type="ECO:0000256" key="10">
    <source>
        <dbReference type="SAM" id="Phobius"/>
    </source>
</evidence>
<feature type="domain" description="TRPM-like" evidence="14">
    <location>
        <begin position="647"/>
        <end position="841"/>
    </location>
</feature>
<evidence type="ECO:0000256" key="6">
    <source>
        <dbReference type="ARBA" id="ARBA00023136"/>
    </source>
</evidence>
<keyword evidence="7" id="KW-0407">Ion channel</keyword>
<dbReference type="EMBL" id="KE163054">
    <property type="protein sequence ID" value="EPQ10670.1"/>
    <property type="molecule type" value="Genomic_DNA"/>
</dbReference>
<dbReference type="Pfam" id="PF25508">
    <property type="entry name" value="TRPM2"/>
    <property type="match status" value="1"/>
</dbReference>
<organism evidence="15 16">
    <name type="scientific">Myotis brandtii</name>
    <name type="common">Brandt's bat</name>
    <dbReference type="NCBI Taxonomy" id="109478"/>
    <lineage>
        <taxon>Eukaryota</taxon>
        <taxon>Metazoa</taxon>
        <taxon>Chordata</taxon>
        <taxon>Craniata</taxon>
        <taxon>Vertebrata</taxon>
        <taxon>Euteleostomi</taxon>
        <taxon>Mammalia</taxon>
        <taxon>Eutheria</taxon>
        <taxon>Laurasiatheria</taxon>
        <taxon>Chiroptera</taxon>
        <taxon>Yangochiroptera</taxon>
        <taxon>Vespertilionidae</taxon>
        <taxon>Myotis</taxon>
    </lineage>
</organism>
<feature type="region of interest" description="Disordered" evidence="9">
    <location>
        <begin position="211"/>
        <end position="235"/>
    </location>
</feature>
<feature type="region of interest" description="Disordered" evidence="9">
    <location>
        <begin position="79"/>
        <end position="143"/>
    </location>
</feature>
<feature type="region of interest" description="Disordered" evidence="9">
    <location>
        <begin position="1614"/>
        <end position="1640"/>
    </location>
</feature>
<protein>
    <submittedName>
        <fullName evidence="15">Transient receptor potential cation channel subfamily M member 1</fullName>
    </submittedName>
</protein>
<feature type="compositionally biased region" description="Basic and acidic residues" evidence="9">
    <location>
        <begin position="216"/>
        <end position="227"/>
    </location>
</feature>
<feature type="region of interest" description="Disordered" evidence="9">
    <location>
        <begin position="885"/>
        <end position="919"/>
    </location>
</feature>
<feature type="region of interest" description="Disordered" evidence="9">
    <location>
        <begin position="1405"/>
        <end position="1549"/>
    </location>
</feature>
<accession>S7N3R1</accession>
<feature type="domain" description="TRPM SLOG" evidence="13">
    <location>
        <begin position="258"/>
        <end position="523"/>
    </location>
</feature>
<dbReference type="InterPro" id="IPR037162">
    <property type="entry name" value="TRPM_tetra_sf"/>
</dbReference>
<evidence type="ECO:0000259" key="11">
    <source>
        <dbReference type="Pfam" id="PF00520"/>
    </source>
</evidence>
<dbReference type="InterPro" id="IPR050927">
    <property type="entry name" value="TRPM"/>
</dbReference>
<evidence type="ECO:0000256" key="9">
    <source>
        <dbReference type="SAM" id="MobiDB-lite"/>
    </source>
</evidence>
<feature type="compositionally biased region" description="Basic and acidic residues" evidence="9">
    <location>
        <begin position="906"/>
        <end position="916"/>
    </location>
</feature>
<name>S7N3R1_MYOBR</name>
<evidence type="ECO:0000313" key="15">
    <source>
        <dbReference type="EMBL" id="EPQ10670.1"/>
    </source>
</evidence>
<dbReference type="Proteomes" id="UP000052978">
    <property type="component" value="Unassembled WGS sequence"/>
</dbReference>
<feature type="region of interest" description="Disordered" evidence="9">
    <location>
        <begin position="1684"/>
        <end position="1724"/>
    </location>
</feature>
<comment type="catalytic activity">
    <reaction evidence="8">
        <text>Mg(2+)(in) = Mg(2+)(out)</text>
        <dbReference type="Rhea" id="RHEA:29827"/>
        <dbReference type="ChEBI" id="CHEBI:18420"/>
    </reaction>
</comment>
<dbReference type="InterPro" id="IPR005821">
    <property type="entry name" value="Ion_trans_dom"/>
</dbReference>
<keyword evidence="4 10" id="KW-1133">Transmembrane helix</keyword>
<feature type="compositionally biased region" description="Low complexity" evidence="9">
    <location>
        <begin position="110"/>
        <end position="120"/>
    </location>
</feature>
<feature type="transmembrane region" description="Helical" evidence="10">
    <location>
        <begin position="1132"/>
        <end position="1153"/>
    </location>
</feature>
<comment type="subcellular location">
    <subcellularLocation>
        <location evidence="1">Membrane</location>
        <topology evidence="1">Multi-pass membrane protein</topology>
    </subcellularLocation>
</comment>
<gene>
    <name evidence="15" type="ORF">D623_10011743</name>
</gene>
<keyword evidence="6 10" id="KW-0472">Membrane</keyword>
<dbReference type="GO" id="GO:0005886">
    <property type="term" value="C:plasma membrane"/>
    <property type="evidence" value="ECO:0007669"/>
    <property type="project" value="TreeGrafter"/>
</dbReference>
<dbReference type="InterPro" id="IPR041491">
    <property type="entry name" value="TRPM_SLOG"/>
</dbReference>
<sequence length="1724" mass="191243">MCFPGGWGAEVEPRCETGGCTRPAPAPTPARGLFCAPFSPGEEYTRPLRTQTVGKSPHNSACEMGTPCAARRGVNYTPCAPLAQPESPTASAGEDVQSLADSLDSDRDSVCSNSNSNNGKNGKDKEKEKPRKDKDKTRADSVANKLGSFSKTLGIKLKKNMGGLGGLGQKAWIEKTFCRRECVFVVPSTKDPSRCCCGQLIALHIPPLPSITSGKNGEESKELETPPEKWSVGRHTQGYPTDAYGTLEFQGGGYCNKAMYIRVSYDTKPDALLHLMVKDWQLELPKLLISVHGGLQSFQMQPKLKQVFGKGLVKAAVTTGAWIFTGGVSTGVISHVGDALKDHSSKSRGRVCAIGIAPWGLVENKEDLIGKDVTRPYQTMSNPLSKLSVLNSAHTHFILADNGTLGRYGAEVKLRRQLEKHISLQKINTRLGQGVPVVGLVVEGGPNVFSVVLEYLREEPPVPVVVCDGSGRASDILSFAHKYCEEGGVIGEPLRDQLLVTIQKTFNYGRTQALQLLAAVAECMRKRDLVTVFRMGAEGQQDMEMAILTALLKGTNASAPDQLSLALAWNRVDIARSQIFVFGPHWPPLGSLAPPTDSKATEREKKPPTATTKGRGKGKGKRKGKGKEEGEEETDPRKIELLNWVNALEQAMLDALVLDRVDFVKLLIENGVNMQHFLTIPRLEELYNTRLGPPNTLHLLVRDVKKGNLPPDYHISLIDIGLVLEYLMGGAYRCHYTRKSFRTLYSNLFGPKRDDEPPAKGKKKKKKKEEEAEVDVDDPAVSRFRHPFHELMVWAVLTKRQRMAVFLWRRGEESMARALVACKLYKAMAHESSESELVDDISQDLDSNSKPPRLSRPQVIMGILLPPTILLLEFRAYDDFSYQTSKENEDGKEKEEESVDPNADAGSRKGDEESEHRKQRRIPIGTKICEFYNAPIISYLGYLLLFNYIILVRMERWPCLQEWVVIAYIVTLALEKVDAQPLSRAGRLLLQLFARLRGRVLEALSGNGSRVPWAVPALPWASGSEKTGPPGRHPPLIAPGVRFQILMSEPGKLSQKVKVWLQEYWNITDLVAIAVFLVGAVLRLQKQPYMGYGRVIYCVDIIFWYIRVLDIFGVNKYLGPYVMMIGKMMIDMLYFVVIMLVVLMSFGVARQAILHPDEEPSWRLARNIFYMPYWMIYGEVFADQTDLYAMEINPPCGDNQYDEEGRRLPPCIPGAWLTPAIMACYLLVANILLVNLLIAVFNNTFFEVKSISNQVWKFQRYQLIMTFHDRPVLPPPMIVLSHIYIIAMRLSGRCRKKREGDQDEQDRGLKLFLSEEELKRLHEFEAQCVQEHFQEKEDEQQSSSDERIRVTCDRVENMSMRLEEMNEREGFMKTTLQTLDLRLSQLEELSGRVASALETLAGLGEASLPRPPGSGLGQKKACSFRGKGERDPQRHLVPGRQGSLRLLPGRSAPATPGGSRLTLDNIQDPSESKSGPEIGVPGDERPTDSEREREETKSPSVTPTAAPPAGKKSDSQDAQLTTAGTARGEGAVSGPPGDTERPRYDPDQAFHACRTLESTSFVYSHGRKLVGGVHRWGAEDGSLLDQAWTAEWKYQVQRITRSRSTDIPAYVVSEAARQAEQKDPSTDTEEEAHGASRGVPWTPRLSLAVTERAEKGNLLAVKADQASGFPSLRSKSLYSCPRRAAGVQGGLDTPGHASSVGSLIATPGMETEAQPEKTSAETEC</sequence>
<evidence type="ECO:0000256" key="1">
    <source>
        <dbReference type="ARBA" id="ARBA00004141"/>
    </source>
</evidence>
<evidence type="ECO:0000256" key="8">
    <source>
        <dbReference type="ARBA" id="ARBA00034269"/>
    </source>
</evidence>
<keyword evidence="15" id="KW-0675">Receptor</keyword>
<feature type="transmembrane region" description="Helical" evidence="10">
    <location>
        <begin position="1272"/>
        <end position="1290"/>
    </location>
</feature>
<dbReference type="PANTHER" id="PTHR13800:SF13">
    <property type="entry name" value="TRANSIENT RECEPTOR POTENTIAL CATION CHANNEL SUBFAMILY M MEMBER 1"/>
    <property type="match status" value="1"/>
</dbReference>
<feature type="compositionally biased region" description="Basic and acidic residues" evidence="9">
    <location>
        <begin position="1482"/>
        <end position="1497"/>
    </location>
</feature>
<keyword evidence="3 10" id="KW-0812">Transmembrane</keyword>
<dbReference type="Pfam" id="PF18139">
    <property type="entry name" value="LSDAT_euk"/>
    <property type="match status" value="1"/>
</dbReference>